<evidence type="ECO:0000313" key="1">
    <source>
        <dbReference type="EMBL" id="PTQ78406.1"/>
    </source>
</evidence>
<sequence length="92" mass="10528">MSFRYKKSQMDSEAHLTEKYPQLYRGKLKDIAEKGGRFKFCVMSGSVSGNCAVVSVIIVTAKCNKIQYLAWSEFPESHERQIDNGTMKQESR</sequence>
<proteinExistence type="predicted"/>
<gene>
    <name evidence="1" type="ORF">C8R26_103169</name>
</gene>
<dbReference type="AlphaFoldDB" id="A0A2T5I3M2"/>
<organism evidence="1 2">
    <name type="scientific">Nitrosomonas oligotropha</name>
    <dbReference type="NCBI Taxonomy" id="42354"/>
    <lineage>
        <taxon>Bacteria</taxon>
        <taxon>Pseudomonadati</taxon>
        <taxon>Pseudomonadota</taxon>
        <taxon>Betaproteobacteria</taxon>
        <taxon>Nitrosomonadales</taxon>
        <taxon>Nitrosomonadaceae</taxon>
        <taxon>Nitrosomonas</taxon>
    </lineage>
</organism>
<dbReference type="Proteomes" id="UP000244128">
    <property type="component" value="Unassembled WGS sequence"/>
</dbReference>
<comment type="caution">
    <text evidence="1">The sequence shown here is derived from an EMBL/GenBank/DDBJ whole genome shotgun (WGS) entry which is preliminary data.</text>
</comment>
<protein>
    <submittedName>
        <fullName evidence="1">Uncharacterized protein</fullName>
    </submittedName>
</protein>
<reference evidence="1 2" key="1">
    <citation type="submission" date="2018-04" db="EMBL/GenBank/DDBJ databases">
        <title>Active sludge and wastewater microbial communities from Klosterneuburg, Austria.</title>
        <authorList>
            <person name="Wagner M."/>
        </authorList>
    </citation>
    <scope>NUCLEOTIDE SEQUENCE [LARGE SCALE GENOMIC DNA]</scope>
    <source>
        <strain evidence="1 2">Nm49</strain>
    </source>
</reference>
<dbReference type="EMBL" id="QAOI01000003">
    <property type="protein sequence ID" value="PTQ78406.1"/>
    <property type="molecule type" value="Genomic_DNA"/>
</dbReference>
<name>A0A2T5I3M2_9PROT</name>
<accession>A0A2T5I3M2</accession>
<evidence type="ECO:0000313" key="2">
    <source>
        <dbReference type="Proteomes" id="UP000244128"/>
    </source>
</evidence>